<reference evidence="2" key="2">
    <citation type="submission" date="2023-06" db="EMBL/GenBank/DDBJ databases">
        <authorList>
            <consortium name="Lawrence Berkeley National Laboratory"/>
            <person name="Haridas S."/>
            <person name="Hensen N."/>
            <person name="Bonometti L."/>
            <person name="Westerberg I."/>
            <person name="Brannstrom I.O."/>
            <person name="Guillou S."/>
            <person name="Cros-Aarteil S."/>
            <person name="Calhoun S."/>
            <person name="Kuo A."/>
            <person name="Mondo S."/>
            <person name="Pangilinan J."/>
            <person name="Riley R."/>
            <person name="LaButti K."/>
            <person name="Andreopoulos B."/>
            <person name="Lipzen A."/>
            <person name="Chen C."/>
            <person name="Yanf M."/>
            <person name="Daum C."/>
            <person name="Ng V."/>
            <person name="Clum A."/>
            <person name="Steindorff A."/>
            <person name="Ohm R."/>
            <person name="Martin F."/>
            <person name="Silar P."/>
            <person name="Natvig D."/>
            <person name="Lalanne C."/>
            <person name="Gautier V."/>
            <person name="Ament-velasquez S.L."/>
            <person name="Kruys A."/>
            <person name="Hutchinson M.I."/>
            <person name="Powell A.J."/>
            <person name="Barry K."/>
            <person name="Miller A.N."/>
            <person name="Grigoriev I.V."/>
            <person name="Debuchy R."/>
            <person name="Gladieux P."/>
            <person name="Thoren M.H."/>
            <person name="Johannesson H."/>
        </authorList>
    </citation>
    <scope>NUCLEOTIDE SEQUENCE</scope>
    <source>
        <strain evidence="2">CBS 232.78</strain>
    </source>
</reference>
<gene>
    <name evidence="2" type="ORF">B0H63DRAFT_462513</name>
</gene>
<dbReference type="SUPFAM" id="SSF53474">
    <property type="entry name" value="alpha/beta-Hydrolases"/>
    <property type="match status" value="1"/>
</dbReference>
<dbReference type="Gene3D" id="3.40.50.1820">
    <property type="entry name" value="alpha/beta hydrolase"/>
    <property type="match status" value="1"/>
</dbReference>
<comment type="caution">
    <text evidence="2">The sequence shown here is derived from an EMBL/GenBank/DDBJ whole genome shotgun (WGS) entry which is preliminary data.</text>
</comment>
<dbReference type="PANTHER" id="PTHR37017">
    <property type="entry name" value="AB HYDROLASE-1 DOMAIN-CONTAINING PROTEIN-RELATED"/>
    <property type="match status" value="1"/>
</dbReference>
<dbReference type="PANTHER" id="PTHR37017:SF3">
    <property type="entry name" value="AB HYDROLASE-1 DOMAIN-CONTAINING PROTEIN"/>
    <property type="match status" value="1"/>
</dbReference>
<keyword evidence="3" id="KW-1185">Reference proteome</keyword>
<dbReference type="AlphaFoldDB" id="A0AAE0U8Z8"/>
<accession>A0AAE0U8Z8</accession>
<dbReference type="Proteomes" id="UP001285441">
    <property type="component" value="Unassembled WGS sequence"/>
</dbReference>
<dbReference type="GO" id="GO:0016787">
    <property type="term" value="F:hydrolase activity"/>
    <property type="evidence" value="ECO:0007669"/>
    <property type="project" value="UniProtKB-KW"/>
</dbReference>
<dbReference type="InterPro" id="IPR029058">
    <property type="entry name" value="AB_hydrolase_fold"/>
</dbReference>
<name>A0AAE0U8Z8_9PEZI</name>
<proteinExistence type="predicted"/>
<keyword evidence="2" id="KW-0378">Hydrolase</keyword>
<dbReference type="InterPro" id="IPR052897">
    <property type="entry name" value="Sec-Metab_Biosynth_Hydrolase"/>
</dbReference>
<evidence type="ECO:0000313" key="3">
    <source>
        <dbReference type="Proteomes" id="UP001285441"/>
    </source>
</evidence>
<reference evidence="2" key="1">
    <citation type="journal article" date="2023" name="Mol. Phylogenet. Evol.">
        <title>Genome-scale phylogeny and comparative genomics of the fungal order Sordariales.</title>
        <authorList>
            <person name="Hensen N."/>
            <person name="Bonometti L."/>
            <person name="Westerberg I."/>
            <person name="Brannstrom I.O."/>
            <person name="Guillou S."/>
            <person name="Cros-Aarteil S."/>
            <person name="Calhoun S."/>
            <person name="Haridas S."/>
            <person name="Kuo A."/>
            <person name="Mondo S."/>
            <person name="Pangilinan J."/>
            <person name="Riley R."/>
            <person name="LaButti K."/>
            <person name="Andreopoulos B."/>
            <person name="Lipzen A."/>
            <person name="Chen C."/>
            <person name="Yan M."/>
            <person name="Daum C."/>
            <person name="Ng V."/>
            <person name="Clum A."/>
            <person name="Steindorff A."/>
            <person name="Ohm R.A."/>
            <person name="Martin F."/>
            <person name="Silar P."/>
            <person name="Natvig D.O."/>
            <person name="Lalanne C."/>
            <person name="Gautier V."/>
            <person name="Ament-Velasquez S.L."/>
            <person name="Kruys A."/>
            <person name="Hutchinson M.I."/>
            <person name="Powell A.J."/>
            <person name="Barry K."/>
            <person name="Miller A.N."/>
            <person name="Grigoriev I.V."/>
            <person name="Debuchy R."/>
            <person name="Gladieux P."/>
            <person name="Hiltunen Thoren M."/>
            <person name="Johannesson H."/>
        </authorList>
    </citation>
    <scope>NUCLEOTIDE SEQUENCE</scope>
    <source>
        <strain evidence="2">CBS 232.78</strain>
    </source>
</reference>
<evidence type="ECO:0000259" key="1">
    <source>
        <dbReference type="Pfam" id="PF12697"/>
    </source>
</evidence>
<dbReference type="EMBL" id="JAULSW010000001">
    <property type="protein sequence ID" value="KAK3394990.1"/>
    <property type="molecule type" value="Genomic_DNA"/>
</dbReference>
<sequence>MSQSPRPTIVLVPGAWYPVATYDKVAALLQAQDYKTVQVSLPSSASGDRNASFPDDIHAVRSAIFDETSQGHDVVVVAHSYGGLPAHSVLDGFPTAEKDGHVIGYAMLASGFTQTGMSFLDGLGGTPPPTWRVDEETGFVVILAEPRELFFHDLPEEEGKYWVSQLGKQSVKSLVEGGDHAYAGWKDVPVWYLASTEDKALPVQAQRMFVQMAKDAGGDVTLREVESSHSMMLSKPKETADFIMEAAAAFVAYKAGSA</sequence>
<feature type="domain" description="AB hydrolase-1" evidence="1">
    <location>
        <begin position="9"/>
        <end position="241"/>
    </location>
</feature>
<dbReference type="InterPro" id="IPR000073">
    <property type="entry name" value="AB_hydrolase_1"/>
</dbReference>
<dbReference type="Pfam" id="PF12697">
    <property type="entry name" value="Abhydrolase_6"/>
    <property type="match status" value="1"/>
</dbReference>
<evidence type="ECO:0000313" key="2">
    <source>
        <dbReference type="EMBL" id="KAK3394990.1"/>
    </source>
</evidence>
<organism evidence="2 3">
    <name type="scientific">Podospora didyma</name>
    <dbReference type="NCBI Taxonomy" id="330526"/>
    <lineage>
        <taxon>Eukaryota</taxon>
        <taxon>Fungi</taxon>
        <taxon>Dikarya</taxon>
        <taxon>Ascomycota</taxon>
        <taxon>Pezizomycotina</taxon>
        <taxon>Sordariomycetes</taxon>
        <taxon>Sordariomycetidae</taxon>
        <taxon>Sordariales</taxon>
        <taxon>Podosporaceae</taxon>
        <taxon>Podospora</taxon>
    </lineage>
</organism>
<protein>
    <submittedName>
        <fullName evidence="2">Alpha/Beta hydrolase protein</fullName>
    </submittedName>
</protein>